<keyword evidence="2" id="KW-1185">Reference proteome</keyword>
<organism evidence="2">
    <name type="scientific">Caenorhabditis brenneri</name>
    <name type="common">Nematode worm</name>
    <dbReference type="NCBI Taxonomy" id="135651"/>
    <lineage>
        <taxon>Eukaryota</taxon>
        <taxon>Metazoa</taxon>
        <taxon>Ecdysozoa</taxon>
        <taxon>Nematoda</taxon>
        <taxon>Chromadorea</taxon>
        <taxon>Rhabditida</taxon>
        <taxon>Rhabditina</taxon>
        <taxon>Rhabditomorpha</taxon>
        <taxon>Rhabditoidea</taxon>
        <taxon>Rhabditidae</taxon>
        <taxon>Peloderinae</taxon>
        <taxon>Caenorhabditis</taxon>
    </lineage>
</organism>
<dbReference type="HOGENOM" id="CLU_2529448_0_0_1"/>
<protein>
    <submittedName>
        <fullName evidence="1">Uncharacterized protein</fullName>
    </submittedName>
</protein>
<accession>G0MQA4</accession>
<sequence length="84" mass="9701">MIPPGDGYNLREIQDYVMRNYHISKVFNFHAKRFYGKDTREEQFEGEGLTELPSHRTQLGGVGMVAIWNDSFICGKSPPRQPQI</sequence>
<dbReference type="Proteomes" id="UP000008068">
    <property type="component" value="Unassembled WGS sequence"/>
</dbReference>
<proteinExistence type="predicted"/>
<dbReference type="AlphaFoldDB" id="G0MQA4"/>
<dbReference type="InParanoid" id="G0MQA4"/>
<name>G0MQA4_CAEBE</name>
<gene>
    <name evidence="1" type="ORF">CAEBREN_21398</name>
</gene>
<reference evidence="2" key="1">
    <citation type="submission" date="2011-07" db="EMBL/GenBank/DDBJ databases">
        <authorList>
            <consortium name="Caenorhabditis brenneri Sequencing and Analysis Consortium"/>
            <person name="Wilson R.K."/>
        </authorList>
    </citation>
    <scope>NUCLEOTIDE SEQUENCE [LARGE SCALE GENOMIC DNA]</scope>
    <source>
        <strain evidence="2">PB2801</strain>
    </source>
</reference>
<evidence type="ECO:0000313" key="2">
    <source>
        <dbReference type="Proteomes" id="UP000008068"/>
    </source>
</evidence>
<dbReference type="EMBL" id="GL379806">
    <property type="protein sequence ID" value="EGT40917.1"/>
    <property type="molecule type" value="Genomic_DNA"/>
</dbReference>
<evidence type="ECO:0000313" key="1">
    <source>
        <dbReference type="EMBL" id="EGT40917.1"/>
    </source>
</evidence>